<dbReference type="AlphaFoldDB" id="A0A5R8LHX6"/>
<proteinExistence type="predicted"/>
<name>A0A5R8LHX6_LACZE</name>
<sequence length="59" mass="6399">MKGKICNVGQLLDYLLSLPRDASIETISTGSDLLPLNGGLEIGEEISFDEFEKVLSLCL</sequence>
<accession>A0A5R8LHX6</accession>
<organism evidence="1 2">
    <name type="scientific">Lacticaseibacillus zeae</name>
    <name type="common">Lactobacillus zeae</name>
    <dbReference type="NCBI Taxonomy" id="57037"/>
    <lineage>
        <taxon>Bacteria</taxon>
        <taxon>Bacillati</taxon>
        <taxon>Bacillota</taxon>
        <taxon>Bacilli</taxon>
        <taxon>Lactobacillales</taxon>
        <taxon>Lactobacillaceae</taxon>
        <taxon>Lacticaseibacillus</taxon>
    </lineage>
</organism>
<gene>
    <name evidence="1" type="ORF">FEI15_14510</name>
</gene>
<evidence type="ECO:0000313" key="1">
    <source>
        <dbReference type="EMBL" id="TLF36677.1"/>
    </source>
</evidence>
<comment type="caution">
    <text evidence="1">The sequence shown here is derived from an EMBL/GenBank/DDBJ whole genome shotgun (WGS) entry which is preliminary data.</text>
</comment>
<protein>
    <submittedName>
        <fullName evidence="1">Uncharacterized protein</fullName>
    </submittedName>
</protein>
<dbReference type="Proteomes" id="UP000309885">
    <property type="component" value="Unassembled WGS sequence"/>
</dbReference>
<evidence type="ECO:0000313" key="2">
    <source>
        <dbReference type="Proteomes" id="UP000309885"/>
    </source>
</evidence>
<reference evidence="1 2" key="1">
    <citation type="submission" date="2019-05" db="EMBL/GenBank/DDBJ databases">
        <title>Genome-based reclassification of Lactobacillus casei as Lactobacillus casei subsp. casei. subsp.nov., description of Lactobacillus casei subsp. zeae subsp. nov., and emended description of Lactobacillus casei.</title>
        <authorList>
            <person name="Huang C.-H."/>
        </authorList>
    </citation>
    <scope>NUCLEOTIDE SEQUENCE [LARGE SCALE GENOMIC DNA]</scope>
    <source>
        <strain evidence="1 2">CRBIP24.44</strain>
    </source>
</reference>
<dbReference type="EMBL" id="VBWO01000020">
    <property type="protein sequence ID" value="TLF36677.1"/>
    <property type="molecule type" value="Genomic_DNA"/>
</dbReference>